<reference evidence="4 5" key="1">
    <citation type="submission" date="2015-12" db="EMBL/GenBank/DDBJ databases">
        <title>Dictyostelia acquired genes for synthesis and detection of signals that induce cell-type specialization by lateral gene transfer from prokaryotes.</title>
        <authorList>
            <person name="Gloeckner G."/>
            <person name="Schaap P."/>
        </authorList>
    </citation>
    <scope>NUCLEOTIDE SEQUENCE [LARGE SCALE GENOMIC DNA]</scope>
    <source>
        <strain evidence="4 5">TK</strain>
    </source>
</reference>
<dbReference type="OrthoDB" id="21139at2759"/>
<feature type="transmembrane region" description="Helical" evidence="2">
    <location>
        <begin position="632"/>
        <end position="656"/>
    </location>
</feature>
<evidence type="ECO:0000256" key="3">
    <source>
        <dbReference type="SAM" id="SignalP"/>
    </source>
</evidence>
<gene>
    <name evidence="4" type="ORF">DLAC_00663</name>
</gene>
<dbReference type="EMBL" id="LODT01000001">
    <property type="protein sequence ID" value="KYR03162.1"/>
    <property type="molecule type" value="Genomic_DNA"/>
</dbReference>
<feature type="region of interest" description="Disordered" evidence="1">
    <location>
        <begin position="593"/>
        <end position="628"/>
    </location>
</feature>
<dbReference type="SUPFAM" id="SSF69318">
    <property type="entry name" value="Integrin alpha N-terminal domain"/>
    <property type="match status" value="1"/>
</dbReference>
<dbReference type="InParanoid" id="A0A152AAA9"/>
<accession>A0A152AAA9</accession>
<keyword evidence="2" id="KW-0472">Membrane</keyword>
<evidence type="ECO:0000313" key="5">
    <source>
        <dbReference type="Proteomes" id="UP000076078"/>
    </source>
</evidence>
<keyword evidence="2" id="KW-0812">Transmembrane</keyword>
<dbReference type="STRING" id="361077.A0A152AAA9"/>
<evidence type="ECO:0000256" key="2">
    <source>
        <dbReference type="SAM" id="Phobius"/>
    </source>
</evidence>
<dbReference type="AlphaFoldDB" id="A0A152AAA9"/>
<feature type="compositionally biased region" description="Low complexity" evidence="1">
    <location>
        <begin position="593"/>
        <end position="612"/>
    </location>
</feature>
<comment type="caution">
    <text evidence="4">The sequence shown here is derived from an EMBL/GenBank/DDBJ whole genome shotgun (WGS) entry which is preliminary data.</text>
</comment>
<name>A0A152AAA9_TIELA</name>
<evidence type="ECO:0000256" key="1">
    <source>
        <dbReference type="SAM" id="MobiDB-lite"/>
    </source>
</evidence>
<sequence>MKKLLILIILSLFLISGIECVFPNTIAEVTNSSHGISFDNPSTGPFTTIKCDINGDGFLDFIYTTSTTIYVYFGPFTTFLYAYNSLNGTNGFTILNSKTKIACKDINNDGFDDLMLSQDTNSSNRAILIYGTNQGYPASAFDPISYITSSPGVVGFYVPGEAGTGQMLGSSKCNGDFNGDGIYDFAFGSNIGSVTPSTGTPVTYVLYGLANGKFPTDANGIFDTTTLNGNNGFKINTNTFYLGCGDVNSDGLDDIIINLDQVNVYIFFGTSTPYPNGVFTPTFNGIDSFKIIQSGSSIFTNILNLFGVGDFNGDGLNDLSFSAKKSGGDNVVYVMYGMLSYQPTYIFPTYINGTTGTQFTIIGNSNSLCTENFLRDVNGDGIADLTCSGATYKVWSVFGRLSPFPATNNLVVSTDPNTFFDRCVGFYIPDSIPPYYYGDFNSDSIIDLQVATTSSDAVVMYGTKFFDISSSLDLTIEKVYNQTDYLPYNSTSTQSNGTCPISFFTVTIEDQNSGDTLEFENPNPSLAGIKSNASNTTITVYSIDPKSTVFFSSVLPLIKLKSANSTQNSTISITLGGQTFDILYTAATIPTNTSTTTSSTTTTSTTTTSTTSPLPQSSESVDNNEGKSKSKVGVIVGPIVAGVAVASLLIFGAFFINKKKKAKKPLENQVSMTQIFTGGKIETIDKF</sequence>
<organism evidence="4 5">
    <name type="scientific">Tieghemostelium lacteum</name>
    <name type="common">Slime mold</name>
    <name type="synonym">Dictyostelium lacteum</name>
    <dbReference type="NCBI Taxonomy" id="361077"/>
    <lineage>
        <taxon>Eukaryota</taxon>
        <taxon>Amoebozoa</taxon>
        <taxon>Evosea</taxon>
        <taxon>Eumycetozoa</taxon>
        <taxon>Dictyostelia</taxon>
        <taxon>Dictyosteliales</taxon>
        <taxon>Raperosteliaceae</taxon>
        <taxon>Tieghemostelium</taxon>
    </lineage>
</organism>
<feature type="signal peptide" evidence="3">
    <location>
        <begin position="1"/>
        <end position="20"/>
    </location>
</feature>
<proteinExistence type="predicted"/>
<keyword evidence="5" id="KW-1185">Reference proteome</keyword>
<feature type="compositionally biased region" description="Polar residues" evidence="1">
    <location>
        <begin position="613"/>
        <end position="623"/>
    </location>
</feature>
<dbReference type="FunCoup" id="A0A152AAA9">
    <property type="interactions" value="738"/>
</dbReference>
<dbReference type="OMA" id="CSIMSIN"/>
<feature type="chain" id="PRO_5007593726" evidence="3">
    <location>
        <begin position="21"/>
        <end position="687"/>
    </location>
</feature>
<dbReference type="InterPro" id="IPR028994">
    <property type="entry name" value="Integrin_alpha_N"/>
</dbReference>
<evidence type="ECO:0000313" key="4">
    <source>
        <dbReference type="EMBL" id="KYR03162.1"/>
    </source>
</evidence>
<protein>
    <submittedName>
        <fullName evidence="4">Tenascin X</fullName>
    </submittedName>
</protein>
<keyword evidence="2" id="KW-1133">Transmembrane helix</keyword>
<dbReference type="Proteomes" id="UP000076078">
    <property type="component" value="Unassembled WGS sequence"/>
</dbReference>
<dbReference type="Gene3D" id="2.130.10.130">
    <property type="entry name" value="Integrin alpha, N-terminal"/>
    <property type="match status" value="3"/>
</dbReference>
<keyword evidence="3" id="KW-0732">Signal</keyword>